<reference evidence="4" key="1">
    <citation type="submission" date="2017-03" db="EMBL/GenBank/DDBJ databases">
        <title>Genomes of endolithic fungi from Antarctica.</title>
        <authorList>
            <person name="Coleine C."/>
            <person name="Masonjones S."/>
            <person name="Stajich J.E."/>
        </authorList>
    </citation>
    <scope>NUCLEOTIDE SEQUENCE [LARGE SCALE GENOMIC DNA]</scope>
    <source>
        <strain evidence="4">CCFEE 5527</strain>
    </source>
</reference>
<evidence type="ECO:0000256" key="2">
    <source>
        <dbReference type="SAM" id="Phobius"/>
    </source>
</evidence>
<dbReference type="STRING" id="1507870.A0A1V8TLX2"/>
<comment type="caution">
    <text evidence="3">The sequence shown here is derived from an EMBL/GenBank/DDBJ whole genome shotgun (WGS) entry which is preliminary data.</text>
</comment>
<dbReference type="Proteomes" id="UP000192596">
    <property type="component" value="Unassembled WGS sequence"/>
</dbReference>
<feature type="transmembrane region" description="Helical" evidence="2">
    <location>
        <begin position="12"/>
        <end position="35"/>
    </location>
</feature>
<proteinExistence type="predicted"/>
<name>A0A1V8TLX2_9PEZI</name>
<feature type="compositionally biased region" description="Low complexity" evidence="1">
    <location>
        <begin position="267"/>
        <end position="284"/>
    </location>
</feature>
<dbReference type="OrthoDB" id="5426165at2759"/>
<keyword evidence="2" id="KW-0812">Transmembrane</keyword>
<feature type="compositionally biased region" description="Basic and acidic residues" evidence="1">
    <location>
        <begin position="50"/>
        <end position="62"/>
    </location>
</feature>
<feature type="region of interest" description="Disordered" evidence="1">
    <location>
        <begin position="93"/>
        <end position="192"/>
    </location>
</feature>
<protein>
    <submittedName>
        <fullName evidence="3">Uncharacterized protein</fullName>
    </submittedName>
</protein>
<sequence length="555" mass="59969">MGHQFWSGWALWEKLCFVLGLAIGITLCIGGAKLAHNHHRLRKYSKVAERERQEQARHREMLQRQQTPGRSRNGEVPFGIRALESGVEVDGVWISRPNTPNSASKDRSPKGSMWTNSTRKSADVDLERQGGPSNRVSAERPRSKGSIATQNRISHISERTPSAERRRSSGWHRRDSSPSIAPSPTEVPPTFATLTAPHQMPAALSMPAPVLEKPATSRYPPLSMSKYSGNPSLYRNSVTAHALEGIEAIHRASTSLHRNSSLEESSPDSLTHSSSNSSDGGLISSAAPRLFTKAEQQAPPRKRDHSADFIMLDTRRTSQAAETGQLTPSTRRAAKSMDWPGVLTDVGTEGNNNYFTTKSSSNHSPTRLPSNHGDAPRSPGIEALPAAARRSSMPEGVPSFAQFVHTAPPAFPRPTSSKGAESRESSRPPQPTVETLRAYAEMMSTSPPPVAGAEDSPGQTPADSGARPLRQSFEKPSRAEVVRGAGSGFEILAPGSLKPAMPADETEDKQRGRAPPVSLQNFGTPRHRSRSSSMGLGGGRKLQKKRRGSAGSRSS</sequence>
<organism evidence="3 4">
    <name type="scientific">Cryoendolithus antarcticus</name>
    <dbReference type="NCBI Taxonomy" id="1507870"/>
    <lineage>
        <taxon>Eukaryota</taxon>
        <taxon>Fungi</taxon>
        <taxon>Dikarya</taxon>
        <taxon>Ascomycota</taxon>
        <taxon>Pezizomycotina</taxon>
        <taxon>Dothideomycetes</taxon>
        <taxon>Dothideomycetidae</taxon>
        <taxon>Cladosporiales</taxon>
        <taxon>Cladosporiaceae</taxon>
        <taxon>Cryoendolithus</taxon>
    </lineage>
</organism>
<dbReference type="PANTHER" id="PTHR40623">
    <property type="entry name" value="INTEGRAL MEMBRANE PROTEIN"/>
    <property type="match status" value="1"/>
</dbReference>
<feature type="compositionally biased region" description="Polar residues" evidence="1">
    <location>
        <begin position="317"/>
        <end position="330"/>
    </location>
</feature>
<dbReference type="EMBL" id="NAJO01000005">
    <property type="protein sequence ID" value="OQO12304.1"/>
    <property type="molecule type" value="Genomic_DNA"/>
</dbReference>
<evidence type="ECO:0000313" key="3">
    <source>
        <dbReference type="EMBL" id="OQO12304.1"/>
    </source>
</evidence>
<keyword evidence="4" id="KW-1185">Reference proteome</keyword>
<keyword evidence="2" id="KW-0472">Membrane</keyword>
<keyword evidence="2" id="KW-1133">Transmembrane helix</keyword>
<dbReference type="PANTHER" id="PTHR40623:SF2">
    <property type="entry name" value="INTEGRAL MEMBRANE PROTEIN"/>
    <property type="match status" value="1"/>
</dbReference>
<evidence type="ECO:0000313" key="4">
    <source>
        <dbReference type="Proteomes" id="UP000192596"/>
    </source>
</evidence>
<feature type="compositionally biased region" description="Basic and acidic residues" evidence="1">
    <location>
        <begin position="155"/>
        <end position="176"/>
    </location>
</feature>
<accession>A0A1V8TLX2</accession>
<feature type="compositionally biased region" description="Basic and acidic residues" evidence="1">
    <location>
        <begin position="472"/>
        <end position="481"/>
    </location>
</feature>
<feature type="region of interest" description="Disordered" evidence="1">
    <location>
        <begin position="50"/>
        <end position="77"/>
    </location>
</feature>
<feature type="region of interest" description="Disordered" evidence="1">
    <location>
        <begin position="254"/>
        <end position="284"/>
    </location>
</feature>
<feature type="region of interest" description="Disordered" evidence="1">
    <location>
        <begin position="314"/>
        <end position="555"/>
    </location>
</feature>
<feature type="compositionally biased region" description="Polar residues" evidence="1">
    <location>
        <begin position="254"/>
        <end position="264"/>
    </location>
</feature>
<dbReference type="AlphaFoldDB" id="A0A1V8TLX2"/>
<feature type="compositionally biased region" description="Polar residues" evidence="1">
    <location>
        <begin position="349"/>
        <end position="369"/>
    </location>
</feature>
<evidence type="ECO:0000256" key="1">
    <source>
        <dbReference type="SAM" id="MobiDB-lite"/>
    </source>
</evidence>
<gene>
    <name evidence="3" type="ORF">B0A48_02946</name>
</gene>
<dbReference type="InParanoid" id="A0A1V8TLX2"/>